<feature type="compositionally biased region" description="Polar residues" evidence="1">
    <location>
        <begin position="1"/>
        <end position="19"/>
    </location>
</feature>
<dbReference type="KEGG" id="smo:SELMODRAFT_428566"/>
<accession>D8T398</accession>
<feature type="region of interest" description="Disordered" evidence="1">
    <location>
        <begin position="1"/>
        <end position="23"/>
    </location>
</feature>
<organism evidence="3">
    <name type="scientific">Selaginella moellendorffii</name>
    <name type="common">Spikemoss</name>
    <dbReference type="NCBI Taxonomy" id="88036"/>
    <lineage>
        <taxon>Eukaryota</taxon>
        <taxon>Viridiplantae</taxon>
        <taxon>Streptophyta</taxon>
        <taxon>Embryophyta</taxon>
        <taxon>Tracheophyta</taxon>
        <taxon>Lycopodiopsida</taxon>
        <taxon>Selaginellales</taxon>
        <taxon>Selaginellaceae</taxon>
        <taxon>Selaginella</taxon>
    </lineage>
</organism>
<protein>
    <submittedName>
        <fullName evidence="2">Uncharacterized protein</fullName>
    </submittedName>
</protein>
<name>D8T398_SELML</name>
<keyword evidence="3" id="KW-1185">Reference proteome</keyword>
<gene>
    <name evidence="2" type="ORF">SELMODRAFT_428566</name>
</gene>
<sequence>MVIRSPSSSFGLKLSVTSSPSPPAGIKDASLEVDLILAGAGAGDDNSRLVEASLGLGNDDEKEAEEEAALLQELFFSRESTTTTATTRSTTGTTEIDPRNDGLCLLVTIGKVVLLDETVEDLTKIKPSILCHFGSTISMLSSCTCLLTLFFPAVFDAQGLKLCPEQRISVTPVTVQKRMLLFEYRSQLFWKLTSMRAQQEWCAQPVKTTLYLRWQSGEALECYGYVSLNNAIQVGGLQTSLVLAAGKSIKDDVHPAVIKPTRFKTKASSVEPVTSLRSSKSNIDLEGRAIATVDIGMVLVRESSVGAAPKKTSCYIHAGDEQEPWIYLNLHNLAAEFTRVQSARSQTMLLVVKSGCRVAFASIRLSRKNRYRQKFLDAVLQPSPSEECLIFLEAWDSLRAYEGLGEGGLEGLLGMLKVPYSLGSWTERTSRHGIVKFSGCFRVWHPSNKSVSGKVTVIVVLGLRYQVLKIQKENQAAAVIQSCFRKFLFEKSQLKEN</sequence>
<dbReference type="EMBL" id="GL377668">
    <property type="protein sequence ID" value="EFJ08878.1"/>
    <property type="molecule type" value="Genomic_DNA"/>
</dbReference>
<dbReference type="STRING" id="88036.D8T398"/>
<proteinExistence type="predicted"/>
<dbReference type="AlphaFoldDB" id="D8T398"/>
<dbReference type="Proteomes" id="UP000001514">
    <property type="component" value="Unassembled WGS sequence"/>
</dbReference>
<reference evidence="2 3" key="1">
    <citation type="journal article" date="2011" name="Science">
        <title>The Selaginella genome identifies genetic changes associated with the evolution of vascular plants.</title>
        <authorList>
            <person name="Banks J.A."/>
            <person name="Nishiyama T."/>
            <person name="Hasebe M."/>
            <person name="Bowman J.L."/>
            <person name="Gribskov M."/>
            <person name="dePamphilis C."/>
            <person name="Albert V.A."/>
            <person name="Aono N."/>
            <person name="Aoyama T."/>
            <person name="Ambrose B.A."/>
            <person name="Ashton N.W."/>
            <person name="Axtell M.J."/>
            <person name="Barker E."/>
            <person name="Barker M.S."/>
            <person name="Bennetzen J.L."/>
            <person name="Bonawitz N.D."/>
            <person name="Chapple C."/>
            <person name="Cheng C."/>
            <person name="Correa L.G."/>
            <person name="Dacre M."/>
            <person name="DeBarry J."/>
            <person name="Dreyer I."/>
            <person name="Elias M."/>
            <person name="Engstrom E.M."/>
            <person name="Estelle M."/>
            <person name="Feng L."/>
            <person name="Finet C."/>
            <person name="Floyd S.K."/>
            <person name="Frommer W.B."/>
            <person name="Fujita T."/>
            <person name="Gramzow L."/>
            <person name="Gutensohn M."/>
            <person name="Harholt J."/>
            <person name="Hattori M."/>
            <person name="Heyl A."/>
            <person name="Hirai T."/>
            <person name="Hiwatashi Y."/>
            <person name="Ishikawa M."/>
            <person name="Iwata M."/>
            <person name="Karol K.G."/>
            <person name="Koehler B."/>
            <person name="Kolukisaoglu U."/>
            <person name="Kubo M."/>
            <person name="Kurata T."/>
            <person name="Lalonde S."/>
            <person name="Li K."/>
            <person name="Li Y."/>
            <person name="Litt A."/>
            <person name="Lyons E."/>
            <person name="Manning G."/>
            <person name="Maruyama T."/>
            <person name="Michael T.P."/>
            <person name="Mikami K."/>
            <person name="Miyazaki S."/>
            <person name="Morinaga S."/>
            <person name="Murata T."/>
            <person name="Mueller-Roeber B."/>
            <person name="Nelson D.R."/>
            <person name="Obara M."/>
            <person name="Oguri Y."/>
            <person name="Olmstead R.G."/>
            <person name="Onodera N."/>
            <person name="Petersen B.L."/>
            <person name="Pils B."/>
            <person name="Prigge M."/>
            <person name="Rensing S.A."/>
            <person name="Riano-Pachon D.M."/>
            <person name="Roberts A.W."/>
            <person name="Sato Y."/>
            <person name="Scheller H.V."/>
            <person name="Schulz B."/>
            <person name="Schulz C."/>
            <person name="Shakirov E.V."/>
            <person name="Shibagaki N."/>
            <person name="Shinohara N."/>
            <person name="Shippen D.E."/>
            <person name="Soerensen I."/>
            <person name="Sotooka R."/>
            <person name="Sugimoto N."/>
            <person name="Sugita M."/>
            <person name="Sumikawa N."/>
            <person name="Tanurdzic M."/>
            <person name="Theissen G."/>
            <person name="Ulvskov P."/>
            <person name="Wakazuki S."/>
            <person name="Weng J.K."/>
            <person name="Willats W.W."/>
            <person name="Wipf D."/>
            <person name="Wolf P.G."/>
            <person name="Yang L."/>
            <person name="Zimmer A.D."/>
            <person name="Zhu Q."/>
            <person name="Mitros T."/>
            <person name="Hellsten U."/>
            <person name="Loque D."/>
            <person name="Otillar R."/>
            <person name="Salamov A."/>
            <person name="Schmutz J."/>
            <person name="Shapiro H."/>
            <person name="Lindquist E."/>
            <person name="Lucas S."/>
            <person name="Rokhsar D."/>
            <person name="Grigoriev I.V."/>
        </authorList>
    </citation>
    <scope>NUCLEOTIDE SEQUENCE [LARGE SCALE GENOMIC DNA]</scope>
</reference>
<dbReference type="eggNOG" id="ENOG502R8RN">
    <property type="taxonomic scope" value="Eukaryota"/>
</dbReference>
<evidence type="ECO:0000313" key="2">
    <source>
        <dbReference type="EMBL" id="EFJ08878.1"/>
    </source>
</evidence>
<evidence type="ECO:0000256" key="1">
    <source>
        <dbReference type="SAM" id="MobiDB-lite"/>
    </source>
</evidence>
<evidence type="ECO:0000313" key="3">
    <source>
        <dbReference type="Proteomes" id="UP000001514"/>
    </source>
</evidence>
<dbReference type="Gramene" id="EFJ08878">
    <property type="protein sequence ID" value="EFJ08878"/>
    <property type="gene ID" value="SELMODRAFT_428566"/>
</dbReference>
<dbReference type="InParanoid" id="D8T398"/>
<dbReference type="HOGENOM" id="CLU_042732_0_0_1"/>